<feature type="domain" description="Peptidase M16 N-terminal" evidence="2">
    <location>
        <begin position="47"/>
        <end position="179"/>
    </location>
</feature>
<dbReference type="GO" id="GO:0046872">
    <property type="term" value="F:metal ion binding"/>
    <property type="evidence" value="ECO:0007669"/>
    <property type="project" value="InterPro"/>
</dbReference>
<proteinExistence type="predicted"/>
<feature type="signal peptide" evidence="1">
    <location>
        <begin position="1"/>
        <end position="20"/>
    </location>
</feature>
<name>A0A1A9HC47_HELPX</name>
<dbReference type="PATRIC" id="fig|210.2441.peg.623"/>
<dbReference type="InterPro" id="IPR007863">
    <property type="entry name" value="Peptidase_M16_C"/>
</dbReference>
<protein>
    <submittedName>
        <fullName evidence="4">Peptidase M16</fullName>
    </submittedName>
</protein>
<feature type="chain" id="PRO_5008388913" evidence="1">
    <location>
        <begin position="21"/>
        <end position="432"/>
    </location>
</feature>
<dbReference type="PANTHER" id="PTHR11851">
    <property type="entry name" value="METALLOPROTEASE"/>
    <property type="match status" value="1"/>
</dbReference>
<dbReference type="PANTHER" id="PTHR11851:SF225">
    <property type="entry name" value="NON-PEPTIDASE HOMOLOG YMXG"/>
    <property type="match status" value="1"/>
</dbReference>
<dbReference type="Pfam" id="PF00675">
    <property type="entry name" value="Peptidase_M16"/>
    <property type="match status" value="1"/>
</dbReference>
<organism evidence="4 5">
    <name type="scientific">Helicobacter pylori</name>
    <name type="common">Campylobacter pylori</name>
    <dbReference type="NCBI Taxonomy" id="210"/>
    <lineage>
        <taxon>Bacteria</taxon>
        <taxon>Pseudomonadati</taxon>
        <taxon>Campylobacterota</taxon>
        <taxon>Epsilonproteobacteria</taxon>
        <taxon>Campylobacterales</taxon>
        <taxon>Helicobacteraceae</taxon>
        <taxon>Helicobacter</taxon>
    </lineage>
</organism>
<sequence length="432" mass="48866">MKKILIILLLGVFMGLQASALTHQEINQAKVPVIYEENHLLPMGFIHLAFRGGGSLGDKNQLGLAKLFAQVLNEGTKELGAVGFAQLLEQKAISLNVDTSTEDLQITLEFLKEYEDEAITRLKELLKSPNFTQNALEKVRTRMLAQLLQKESDFDYLAKLTLKQELFANTPLANASLGTKESLQKIKLDDLKQQFTKVFELNKLVVVLGGDLKMDQTLKRLDNALNFLPQGKAYEEPYFETSDKKSEKILYKDTEQAFVYFGAPFKIKDLKQDLAKSKVMMFVLGGGFGSRLMEKIRVQEGLAYSVYIHSNFSKVAHFASGYLQTKLSTQAKSVALVKKIVKEFAEKGMTQQELDDAKKFLLGSEPLRNETLSSRLNTTYNYFYLGLPLDFKKTLLDQIQKMSLKEINDFIKAHTEINDLTFAIVSNKKKDK</sequence>
<evidence type="ECO:0000313" key="5">
    <source>
        <dbReference type="Proteomes" id="UP000078062"/>
    </source>
</evidence>
<reference evidence="4 5" key="1">
    <citation type="submission" date="2014-04" db="EMBL/GenBank/DDBJ databases">
        <title>Detecting global and local adaptation in a worldwide sample of Helicobacter pylori genomes.</title>
        <authorList>
            <person name="Montano V."/>
            <person name="Didelot X."/>
            <person name="Foll M."/>
            <person name="Linz B."/>
            <person name="Reinhardt R."/>
            <person name="Suerbaum S."/>
            <person name="Moodley Y."/>
            <person name="Jensen J.D."/>
        </authorList>
    </citation>
    <scope>NUCLEOTIDE SEQUENCE [LARGE SCALE GENOMIC DNA]</scope>
    <source>
        <strain evidence="4 5">K26A1</strain>
    </source>
</reference>
<dbReference type="InterPro" id="IPR011249">
    <property type="entry name" value="Metalloenz_LuxS/M16"/>
</dbReference>
<dbReference type="Proteomes" id="UP000078062">
    <property type="component" value="Chromosome"/>
</dbReference>
<evidence type="ECO:0000259" key="2">
    <source>
        <dbReference type="Pfam" id="PF00675"/>
    </source>
</evidence>
<dbReference type="InterPro" id="IPR011765">
    <property type="entry name" value="Pept_M16_N"/>
</dbReference>
<dbReference type="SUPFAM" id="SSF63411">
    <property type="entry name" value="LuxS/MPP-like metallohydrolase"/>
    <property type="match status" value="2"/>
</dbReference>
<keyword evidence="1" id="KW-0732">Signal</keyword>
<dbReference type="EMBL" id="CP011486">
    <property type="protein sequence ID" value="ANH48187.1"/>
    <property type="molecule type" value="Genomic_DNA"/>
</dbReference>
<evidence type="ECO:0000256" key="1">
    <source>
        <dbReference type="SAM" id="SignalP"/>
    </source>
</evidence>
<dbReference type="InterPro" id="IPR050361">
    <property type="entry name" value="MPP/UQCRC_Complex"/>
</dbReference>
<dbReference type="Pfam" id="PF05193">
    <property type="entry name" value="Peptidase_M16_C"/>
    <property type="match status" value="1"/>
</dbReference>
<gene>
    <name evidence="4" type="ORF">AA977_03035</name>
</gene>
<dbReference type="RefSeq" id="WP_064434530.1">
    <property type="nucleotide sequence ID" value="NZ_CP011486.1"/>
</dbReference>
<evidence type="ECO:0000313" key="4">
    <source>
        <dbReference type="EMBL" id="ANH48187.1"/>
    </source>
</evidence>
<dbReference type="AlphaFoldDB" id="A0A1A9HC47"/>
<feature type="domain" description="Peptidase M16 C-terminal" evidence="3">
    <location>
        <begin position="185"/>
        <end position="359"/>
    </location>
</feature>
<dbReference type="Gene3D" id="3.30.830.10">
    <property type="entry name" value="Metalloenzyme, LuxS/M16 peptidase-like"/>
    <property type="match status" value="2"/>
</dbReference>
<evidence type="ECO:0000259" key="3">
    <source>
        <dbReference type="Pfam" id="PF05193"/>
    </source>
</evidence>
<accession>A0A1A9HC47</accession>